<dbReference type="InterPro" id="IPR036397">
    <property type="entry name" value="RNaseH_sf"/>
</dbReference>
<dbReference type="GO" id="GO:0003676">
    <property type="term" value="F:nucleic acid binding"/>
    <property type="evidence" value="ECO:0007669"/>
    <property type="project" value="InterPro"/>
</dbReference>
<dbReference type="AlphaFoldDB" id="A0A9Q3CZA9"/>
<dbReference type="SUPFAM" id="SSF53098">
    <property type="entry name" value="Ribonuclease H-like"/>
    <property type="match status" value="1"/>
</dbReference>
<dbReference type="Proteomes" id="UP000765509">
    <property type="component" value="Unassembled WGS sequence"/>
</dbReference>
<evidence type="ECO:0000313" key="1">
    <source>
        <dbReference type="EMBL" id="MBW0494011.1"/>
    </source>
</evidence>
<dbReference type="EMBL" id="AVOT02012357">
    <property type="protein sequence ID" value="MBW0494011.1"/>
    <property type="molecule type" value="Genomic_DNA"/>
</dbReference>
<dbReference type="Gene3D" id="3.30.420.10">
    <property type="entry name" value="Ribonuclease H-like superfamily/Ribonuclease H"/>
    <property type="match status" value="1"/>
</dbReference>
<sequence length="200" mass="22819">MFFPCHKDDTDMDVALLLLNRVVSLIGIFTNIISDRDTKSTSALWKYLHQLFGAKLSFSTAYHPQVDGLAQRMIQALEEMKTSIHSSNNQVPAILEKGFNTKLPQDCLRKEFVEIHPTVSSFKGMLDKSRKNAVRCMEDSFSYDKDRWDKSCATPYFKVEYLVLVSTTSFKNIKGFKKLKDSFSGPLFFKALHGENSVEV</sequence>
<proteinExistence type="predicted"/>
<name>A0A9Q3CZA9_9BASI</name>
<reference evidence="1" key="1">
    <citation type="submission" date="2021-03" db="EMBL/GenBank/DDBJ databases">
        <title>Draft genome sequence of rust myrtle Austropuccinia psidii MF-1, a brazilian biotype.</title>
        <authorList>
            <person name="Quecine M.C."/>
            <person name="Pachon D.M.R."/>
            <person name="Bonatelli M.L."/>
            <person name="Correr F.H."/>
            <person name="Franceschini L.M."/>
            <person name="Leite T.F."/>
            <person name="Margarido G.R.A."/>
            <person name="Almeida C.A."/>
            <person name="Ferrarezi J.A."/>
            <person name="Labate C.A."/>
        </authorList>
    </citation>
    <scope>NUCLEOTIDE SEQUENCE</scope>
    <source>
        <strain evidence="1">MF-1</strain>
    </source>
</reference>
<evidence type="ECO:0000313" key="2">
    <source>
        <dbReference type="Proteomes" id="UP000765509"/>
    </source>
</evidence>
<dbReference type="OrthoDB" id="3158924at2759"/>
<protein>
    <recommendedName>
        <fullName evidence="3">Integrase catalytic domain-containing protein</fullName>
    </recommendedName>
</protein>
<evidence type="ECO:0008006" key="3">
    <source>
        <dbReference type="Google" id="ProtNLM"/>
    </source>
</evidence>
<comment type="caution">
    <text evidence="1">The sequence shown here is derived from an EMBL/GenBank/DDBJ whole genome shotgun (WGS) entry which is preliminary data.</text>
</comment>
<accession>A0A9Q3CZA9</accession>
<keyword evidence="2" id="KW-1185">Reference proteome</keyword>
<dbReference type="PANTHER" id="PTHR35046:SF26">
    <property type="entry name" value="RNA-DIRECTED DNA POLYMERASE"/>
    <property type="match status" value="1"/>
</dbReference>
<gene>
    <name evidence="1" type="ORF">O181_033726</name>
</gene>
<organism evidence="1 2">
    <name type="scientific">Austropuccinia psidii MF-1</name>
    <dbReference type="NCBI Taxonomy" id="1389203"/>
    <lineage>
        <taxon>Eukaryota</taxon>
        <taxon>Fungi</taxon>
        <taxon>Dikarya</taxon>
        <taxon>Basidiomycota</taxon>
        <taxon>Pucciniomycotina</taxon>
        <taxon>Pucciniomycetes</taxon>
        <taxon>Pucciniales</taxon>
        <taxon>Sphaerophragmiaceae</taxon>
        <taxon>Austropuccinia</taxon>
    </lineage>
</organism>
<dbReference type="InterPro" id="IPR012337">
    <property type="entry name" value="RNaseH-like_sf"/>
</dbReference>
<dbReference type="PANTHER" id="PTHR35046">
    <property type="entry name" value="ZINC KNUCKLE (CCHC-TYPE) FAMILY PROTEIN"/>
    <property type="match status" value="1"/>
</dbReference>